<evidence type="ECO:0000256" key="5">
    <source>
        <dbReference type="ARBA" id="ARBA00023136"/>
    </source>
</evidence>
<dbReference type="GO" id="GO:0022857">
    <property type="term" value="F:transmembrane transporter activity"/>
    <property type="evidence" value="ECO:0007669"/>
    <property type="project" value="InterPro"/>
</dbReference>
<protein>
    <recommendedName>
        <fullName evidence="8">Threonine/serine exporter-like N-terminal domain-containing protein</fullName>
    </recommendedName>
</protein>
<dbReference type="GO" id="GO:0005886">
    <property type="term" value="C:plasma membrane"/>
    <property type="evidence" value="ECO:0007669"/>
    <property type="project" value="UniProtKB-SubCell"/>
</dbReference>
<feature type="transmembrane region" description="Helical" evidence="7">
    <location>
        <begin position="227"/>
        <end position="251"/>
    </location>
</feature>
<feature type="transmembrane region" description="Helical" evidence="7">
    <location>
        <begin position="143"/>
        <end position="160"/>
    </location>
</feature>
<keyword evidence="4 7" id="KW-1133">Transmembrane helix</keyword>
<dbReference type="Pfam" id="PF06738">
    <property type="entry name" value="ThrE"/>
    <property type="match status" value="1"/>
</dbReference>
<dbReference type="InterPro" id="IPR010619">
    <property type="entry name" value="ThrE-like_N"/>
</dbReference>
<feature type="transmembrane region" description="Helical" evidence="7">
    <location>
        <begin position="120"/>
        <end position="137"/>
    </location>
</feature>
<reference evidence="9 10" key="1">
    <citation type="submission" date="2016-09" db="EMBL/GenBank/DDBJ databases">
        <title>Desulfuribacillus arsenicus sp. nov., an obligately anaerobic, dissimilatory arsenic- and antimonate-reducing bacterium isolated from anoxic sediments.</title>
        <authorList>
            <person name="Abin C.A."/>
            <person name="Hollibaugh J.T."/>
        </authorList>
    </citation>
    <scope>NUCLEOTIDE SEQUENCE [LARGE SCALE GENOMIC DNA]</scope>
    <source>
        <strain evidence="9 10">MLFW-2</strain>
    </source>
</reference>
<evidence type="ECO:0000256" key="7">
    <source>
        <dbReference type="SAM" id="Phobius"/>
    </source>
</evidence>
<gene>
    <name evidence="9" type="ORF">BHU72_11160</name>
</gene>
<keyword evidence="2" id="KW-1003">Cell membrane</keyword>
<sequence>METAYDFDKALEISKLAGKIMLYAGAETYRVEDTIIRVASACGMEADSYVTPTGFFITLHREKETESAIVRIKYRTIDLNKVSLVNGVSRDLSTGRINPDQALERLKEIANLPSEYSQSFINISAGVASGGFAYLFGGNLFDVMAASLAGTLVNIAVNFFTKRQAVIFLATFLAALVAGSTAVLSITIGLGTQLDKIIIGAIMPLLPGVVLTNAVRDMIAGDLVSGVARLAEALLIASAIAAGIIVILSMVI</sequence>
<dbReference type="AlphaFoldDB" id="A0A1E5L2I8"/>
<dbReference type="GO" id="GO:0015744">
    <property type="term" value="P:succinate transport"/>
    <property type="evidence" value="ECO:0007669"/>
    <property type="project" value="TreeGrafter"/>
</dbReference>
<evidence type="ECO:0000313" key="9">
    <source>
        <dbReference type="EMBL" id="OEH84355.1"/>
    </source>
</evidence>
<organism evidence="9 10">
    <name type="scientific">Desulfuribacillus stibiiarsenatis</name>
    <dbReference type="NCBI Taxonomy" id="1390249"/>
    <lineage>
        <taxon>Bacteria</taxon>
        <taxon>Bacillati</taxon>
        <taxon>Bacillota</taxon>
        <taxon>Desulfuribacillia</taxon>
        <taxon>Desulfuribacillales</taxon>
        <taxon>Desulfuribacillaceae</taxon>
        <taxon>Desulfuribacillus</taxon>
    </lineage>
</organism>
<dbReference type="Proteomes" id="UP000095255">
    <property type="component" value="Unassembled WGS sequence"/>
</dbReference>
<keyword evidence="10" id="KW-1185">Reference proteome</keyword>
<evidence type="ECO:0000256" key="1">
    <source>
        <dbReference type="ARBA" id="ARBA00004651"/>
    </source>
</evidence>
<proteinExistence type="inferred from homology"/>
<comment type="caution">
    <text evidence="9">The sequence shown here is derived from an EMBL/GenBank/DDBJ whole genome shotgun (WGS) entry which is preliminary data.</text>
</comment>
<evidence type="ECO:0000256" key="3">
    <source>
        <dbReference type="ARBA" id="ARBA00022692"/>
    </source>
</evidence>
<evidence type="ECO:0000259" key="8">
    <source>
        <dbReference type="Pfam" id="PF06738"/>
    </source>
</evidence>
<name>A0A1E5L2I8_9FIRM</name>
<comment type="similarity">
    <text evidence="6">Belongs to the ThrE exporter (TC 2.A.79) family.</text>
</comment>
<keyword evidence="5 7" id="KW-0472">Membrane</keyword>
<comment type="subcellular location">
    <subcellularLocation>
        <location evidence="1">Cell membrane</location>
        <topology evidence="1">Multi-pass membrane protein</topology>
    </subcellularLocation>
</comment>
<dbReference type="STRING" id="1390249.BHU72_11160"/>
<feature type="transmembrane region" description="Helical" evidence="7">
    <location>
        <begin position="167"/>
        <end position="191"/>
    </location>
</feature>
<feature type="domain" description="Threonine/serine exporter-like N-terminal" evidence="8">
    <location>
        <begin position="16"/>
        <end position="250"/>
    </location>
</feature>
<keyword evidence="3 7" id="KW-0812">Transmembrane</keyword>
<evidence type="ECO:0000256" key="2">
    <source>
        <dbReference type="ARBA" id="ARBA00022475"/>
    </source>
</evidence>
<evidence type="ECO:0000256" key="4">
    <source>
        <dbReference type="ARBA" id="ARBA00022989"/>
    </source>
</evidence>
<evidence type="ECO:0000313" key="10">
    <source>
        <dbReference type="Proteomes" id="UP000095255"/>
    </source>
</evidence>
<feature type="transmembrane region" description="Helical" evidence="7">
    <location>
        <begin position="197"/>
        <end position="215"/>
    </location>
</feature>
<accession>A0A1E5L2I8</accession>
<dbReference type="RefSeq" id="WP_069703338.1">
    <property type="nucleotide sequence ID" value="NZ_MJAT01000039.1"/>
</dbReference>
<dbReference type="PANTHER" id="PTHR34390">
    <property type="entry name" value="UPF0442 PROTEIN YJJB-RELATED"/>
    <property type="match status" value="1"/>
</dbReference>
<dbReference type="InterPro" id="IPR050539">
    <property type="entry name" value="ThrE_Dicarb/AminoAcid_Exp"/>
</dbReference>
<evidence type="ECO:0000256" key="6">
    <source>
        <dbReference type="ARBA" id="ARBA00034125"/>
    </source>
</evidence>
<dbReference type="EMBL" id="MJAT01000039">
    <property type="protein sequence ID" value="OEH84355.1"/>
    <property type="molecule type" value="Genomic_DNA"/>
</dbReference>
<dbReference type="PANTHER" id="PTHR34390:SF2">
    <property type="entry name" value="SUCCINATE TRANSPORTER SUBUNIT YJJP-RELATED"/>
    <property type="match status" value="1"/>
</dbReference>
<dbReference type="OrthoDB" id="9813917at2"/>